<evidence type="ECO:0000313" key="1">
    <source>
        <dbReference type="EMBL" id="KAJ1190706.1"/>
    </source>
</evidence>
<dbReference type="AlphaFoldDB" id="A0AAV7UQN7"/>
<comment type="caution">
    <text evidence="1">The sequence shown here is derived from an EMBL/GenBank/DDBJ whole genome shotgun (WGS) entry which is preliminary data.</text>
</comment>
<reference evidence="1" key="1">
    <citation type="journal article" date="2022" name="bioRxiv">
        <title>Sequencing and chromosome-scale assembly of the giantPleurodeles waltlgenome.</title>
        <authorList>
            <person name="Brown T."/>
            <person name="Elewa A."/>
            <person name="Iarovenko S."/>
            <person name="Subramanian E."/>
            <person name="Araus A.J."/>
            <person name="Petzold A."/>
            <person name="Susuki M."/>
            <person name="Suzuki K.-i.T."/>
            <person name="Hayashi T."/>
            <person name="Toyoda A."/>
            <person name="Oliveira C."/>
            <person name="Osipova E."/>
            <person name="Leigh N.D."/>
            <person name="Simon A."/>
            <person name="Yun M.H."/>
        </authorList>
    </citation>
    <scope>NUCLEOTIDE SEQUENCE</scope>
    <source>
        <strain evidence="1">20211129_DDA</strain>
        <tissue evidence="1">Liver</tissue>
    </source>
</reference>
<protein>
    <submittedName>
        <fullName evidence="1">Uncharacterized protein</fullName>
    </submittedName>
</protein>
<gene>
    <name evidence="1" type="ORF">NDU88_000028</name>
</gene>
<dbReference type="EMBL" id="JANPWB010000004">
    <property type="protein sequence ID" value="KAJ1190706.1"/>
    <property type="molecule type" value="Genomic_DNA"/>
</dbReference>
<keyword evidence="2" id="KW-1185">Reference proteome</keyword>
<sequence length="85" mass="9150">MPNGKPSGKHSHQLLFSEAIAQPKIMVALLAPPCPTALPADPRTIEATDRILQEITAVVLRLEAMDLKISDLSVSEYTGLALCIK</sequence>
<organism evidence="1 2">
    <name type="scientific">Pleurodeles waltl</name>
    <name type="common">Iberian ribbed newt</name>
    <dbReference type="NCBI Taxonomy" id="8319"/>
    <lineage>
        <taxon>Eukaryota</taxon>
        <taxon>Metazoa</taxon>
        <taxon>Chordata</taxon>
        <taxon>Craniata</taxon>
        <taxon>Vertebrata</taxon>
        <taxon>Euteleostomi</taxon>
        <taxon>Amphibia</taxon>
        <taxon>Batrachia</taxon>
        <taxon>Caudata</taxon>
        <taxon>Salamandroidea</taxon>
        <taxon>Salamandridae</taxon>
        <taxon>Pleurodelinae</taxon>
        <taxon>Pleurodeles</taxon>
    </lineage>
</organism>
<name>A0AAV7UQN7_PLEWA</name>
<evidence type="ECO:0000313" key="2">
    <source>
        <dbReference type="Proteomes" id="UP001066276"/>
    </source>
</evidence>
<dbReference type="Proteomes" id="UP001066276">
    <property type="component" value="Chromosome 2_2"/>
</dbReference>
<proteinExistence type="predicted"/>
<accession>A0AAV7UQN7</accession>